<proteinExistence type="predicted"/>
<dbReference type="EMBL" id="NIPV01000086">
    <property type="protein sequence ID" value="OWJ73897.1"/>
    <property type="molecule type" value="Genomic_DNA"/>
</dbReference>
<dbReference type="AlphaFoldDB" id="A0A225CRY5"/>
<organism evidence="2 3">
    <name type="scientific">Haematobacter missouriensis</name>
    <dbReference type="NCBI Taxonomy" id="366616"/>
    <lineage>
        <taxon>Bacteria</taxon>
        <taxon>Pseudomonadati</taxon>
        <taxon>Pseudomonadota</taxon>
        <taxon>Alphaproteobacteria</taxon>
        <taxon>Rhodobacterales</taxon>
        <taxon>Paracoccaceae</taxon>
        <taxon>Haematobacter</taxon>
    </lineage>
</organism>
<dbReference type="Proteomes" id="UP000196640">
    <property type="component" value="Unassembled WGS sequence"/>
</dbReference>
<protein>
    <submittedName>
        <fullName evidence="2">Uncharacterized protein</fullName>
    </submittedName>
</protein>
<dbReference type="EMBL" id="NIPX01000015">
    <property type="protein sequence ID" value="OWJ83806.1"/>
    <property type="molecule type" value="Genomic_DNA"/>
</dbReference>
<dbReference type="Proteomes" id="UP000214673">
    <property type="component" value="Unassembled WGS sequence"/>
</dbReference>
<evidence type="ECO:0000313" key="1">
    <source>
        <dbReference type="EMBL" id="OWJ73897.1"/>
    </source>
</evidence>
<keyword evidence="4" id="KW-1185">Reference proteome</keyword>
<comment type="caution">
    <text evidence="2">The sequence shown here is derived from an EMBL/GenBank/DDBJ whole genome shotgun (WGS) entry which is preliminary data.</text>
</comment>
<name>A0A225CRY5_9RHOB</name>
<evidence type="ECO:0000313" key="4">
    <source>
        <dbReference type="Proteomes" id="UP000214673"/>
    </source>
</evidence>
<reference evidence="3 4" key="1">
    <citation type="submission" date="2016-11" db="EMBL/GenBank/DDBJ databases">
        <title>Comparison of Traditional DNA-DNA Hybridization with In Silico Genomic Analysis.</title>
        <authorList>
            <person name="Nicholson A.C."/>
            <person name="Sammons S."/>
            <person name="Humrighouse B.W."/>
            <person name="Graziano J."/>
            <person name="Lasker B."/>
            <person name="Whitney A.M."/>
            <person name="Mcquiston J.R."/>
        </authorList>
    </citation>
    <scope>NUCLEOTIDE SEQUENCE [LARGE SCALE GENOMIC DNA]</scope>
    <source>
        <strain evidence="1 4">H1892</strain>
        <strain evidence="2 3">H2381</strain>
    </source>
</reference>
<dbReference type="STRING" id="366616.CG51_05930"/>
<gene>
    <name evidence="2" type="ORF">CDV52_09865</name>
    <name evidence="1" type="ORF">CDV53_14300</name>
</gene>
<dbReference type="RefSeq" id="WP_051930461.1">
    <property type="nucleotide sequence ID" value="NZ_NIPX01000015.1"/>
</dbReference>
<accession>A0A225CRY5</accession>
<evidence type="ECO:0000313" key="2">
    <source>
        <dbReference type="EMBL" id="OWJ83806.1"/>
    </source>
</evidence>
<sequence length="132" mass="14576">MVPGVFVFGSNRAGRHGYGTPLYAFRHYGAMDGQGEGRQGDSYAIPIHDERMKTLPIPEIEDSFRRFSAYAASQHHEVFLLTTVGCGVGCHNPADIWAILQRVDLPHNVVLLSSWAANYKIVPDPQHSKEGA</sequence>
<evidence type="ECO:0000313" key="3">
    <source>
        <dbReference type="Proteomes" id="UP000196640"/>
    </source>
</evidence>